<keyword evidence="5 7" id="KW-0472">Membrane</keyword>
<feature type="transmembrane region" description="Helical" evidence="8">
    <location>
        <begin position="208"/>
        <end position="233"/>
    </location>
</feature>
<evidence type="ECO:0000256" key="8">
    <source>
        <dbReference type="SAM" id="Phobius"/>
    </source>
</evidence>
<dbReference type="GO" id="GO:0016020">
    <property type="term" value="C:membrane"/>
    <property type="evidence" value="ECO:0007669"/>
    <property type="project" value="UniProtKB-UniRule"/>
</dbReference>
<comment type="similarity">
    <text evidence="6">Belongs to the TM6SF family.</text>
</comment>
<keyword evidence="10" id="KW-1185">Reference proteome</keyword>
<name>A0A9U8EFT2_BIOGL</name>
<gene>
    <name evidence="11" type="primary">LOC106070521</name>
</gene>
<evidence type="ECO:0000256" key="6">
    <source>
        <dbReference type="ARBA" id="ARBA00034760"/>
    </source>
</evidence>
<dbReference type="PANTHER" id="PTHR14568">
    <property type="entry name" value="TRANSMEMBRANE SUPERFAMILY 6 MEMBER 1/2"/>
    <property type="match status" value="1"/>
</dbReference>
<dbReference type="OrthoDB" id="8181520at2759"/>
<evidence type="ECO:0000259" key="9">
    <source>
        <dbReference type="PROSITE" id="PS51751"/>
    </source>
</evidence>
<keyword evidence="4 7" id="KW-1133">Transmembrane helix</keyword>
<protein>
    <submittedName>
        <fullName evidence="11">Transmembrane 6 superfamily member 1-like</fullName>
    </submittedName>
</protein>
<evidence type="ECO:0000256" key="5">
    <source>
        <dbReference type="ARBA" id="ARBA00023136"/>
    </source>
</evidence>
<evidence type="ECO:0000256" key="1">
    <source>
        <dbReference type="ARBA" id="ARBA00004127"/>
    </source>
</evidence>
<feature type="transmembrane region" description="Helical" evidence="8">
    <location>
        <begin position="142"/>
        <end position="161"/>
    </location>
</feature>
<comment type="subcellular location">
    <subcellularLocation>
        <location evidence="1">Endomembrane system</location>
        <topology evidence="1">Multi-pass membrane protein</topology>
    </subcellularLocation>
</comment>
<dbReference type="RefSeq" id="XP_013085902.2">
    <property type="nucleotide sequence ID" value="XM_013230448.2"/>
</dbReference>
<dbReference type="GO" id="GO:0012505">
    <property type="term" value="C:endomembrane system"/>
    <property type="evidence" value="ECO:0007669"/>
    <property type="project" value="UniProtKB-SubCell"/>
</dbReference>
<dbReference type="CDD" id="cd21106">
    <property type="entry name" value="TM6SF1-like"/>
    <property type="match status" value="1"/>
</dbReference>
<feature type="transmembrane region" description="Helical" evidence="8">
    <location>
        <begin position="66"/>
        <end position="83"/>
    </location>
</feature>
<evidence type="ECO:0000313" key="11">
    <source>
        <dbReference type="RefSeq" id="XP_013085902.2"/>
    </source>
</evidence>
<feature type="transmembrane region" description="Helical" evidence="8">
    <location>
        <begin position="34"/>
        <end position="54"/>
    </location>
</feature>
<evidence type="ECO:0000256" key="2">
    <source>
        <dbReference type="ARBA" id="ARBA00022692"/>
    </source>
</evidence>
<reference evidence="11" key="1">
    <citation type="submission" date="2025-08" db="UniProtKB">
        <authorList>
            <consortium name="RefSeq"/>
        </authorList>
    </citation>
    <scope>IDENTIFICATION</scope>
</reference>
<feature type="transmembrane region" description="Helical" evidence="8">
    <location>
        <begin position="327"/>
        <end position="347"/>
    </location>
</feature>
<dbReference type="InterPro" id="IPR047195">
    <property type="entry name" value="TM6SF1-like"/>
</dbReference>
<dbReference type="AlphaFoldDB" id="A0A9U8EFT2"/>
<organism evidence="10 11">
    <name type="scientific">Biomphalaria glabrata</name>
    <name type="common">Bloodfluke planorb</name>
    <name type="synonym">Freshwater snail</name>
    <dbReference type="NCBI Taxonomy" id="6526"/>
    <lineage>
        <taxon>Eukaryota</taxon>
        <taxon>Metazoa</taxon>
        <taxon>Spiralia</taxon>
        <taxon>Lophotrochozoa</taxon>
        <taxon>Mollusca</taxon>
        <taxon>Gastropoda</taxon>
        <taxon>Heterobranchia</taxon>
        <taxon>Euthyneura</taxon>
        <taxon>Panpulmonata</taxon>
        <taxon>Hygrophila</taxon>
        <taxon>Lymnaeoidea</taxon>
        <taxon>Planorbidae</taxon>
        <taxon>Biomphalaria</taxon>
    </lineage>
</organism>
<dbReference type="KEGG" id="bgt:106070521"/>
<dbReference type="Pfam" id="PF26083">
    <property type="entry name" value="TM_Tm6sf2"/>
    <property type="match status" value="1"/>
</dbReference>
<feature type="transmembrane region" description="Helical" evidence="8">
    <location>
        <begin position="167"/>
        <end position="187"/>
    </location>
</feature>
<dbReference type="InterPro" id="IPR059044">
    <property type="entry name" value="TM_Tm6sf1/2"/>
</dbReference>
<feature type="transmembrane region" description="Helical" evidence="8">
    <location>
        <begin position="112"/>
        <end position="130"/>
    </location>
</feature>
<sequence length="378" mass="43262">MTKLITIGVVILSLTSWPLLFALSQLSCMKNERNVFIAATSCILAAFVGTFLLFRRYYRNIDPVMYVFSIFCFDAVSGLGNILEVDGYFQLQSTNWTQIDPYLKTAHGTVSLYWNGIVHFLLCLLAIYLYTQRYSHREVSLYWAGSLLNNMIVLLPVYLIGSNAIRTSTFGNIIHLLLAIGVLFYYFHNSPSQARTFLKFSPIWKRPVDFFFIIFFLLATIVAVFRGLAILGASPKFMTDYLKLYEPYLTDPSNFPKFQALTYQYIYVIYYLFAIYGLLHPGQHWMADWSLIHAGAAAQAQFSYIAGSLHHRTAANLHPPLSGTIAPYFWGINIAFLVIPQLFALWCRLDDEHFGRSYTVELSTPITSRPLRPEKKSQ</sequence>
<evidence type="ECO:0000256" key="3">
    <source>
        <dbReference type="ARBA" id="ARBA00022737"/>
    </source>
</evidence>
<feature type="transmembrane region" description="Helical" evidence="8">
    <location>
        <begin position="291"/>
        <end position="307"/>
    </location>
</feature>
<dbReference type="PROSITE" id="PS51751">
    <property type="entry name" value="EXPERA"/>
    <property type="match status" value="1"/>
</dbReference>
<dbReference type="InterPro" id="IPR033118">
    <property type="entry name" value="EXPERA"/>
</dbReference>
<dbReference type="GeneID" id="106070521"/>
<keyword evidence="2 7" id="KW-0812">Transmembrane</keyword>
<feature type="domain" description="EXPERA" evidence="9">
    <location>
        <begin position="208"/>
        <end position="344"/>
    </location>
</feature>
<dbReference type="Proteomes" id="UP001165740">
    <property type="component" value="Chromosome 1"/>
</dbReference>
<feature type="transmembrane region" description="Helical" evidence="8">
    <location>
        <begin position="261"/>
        <end position="279"/>
    </location>
</feature>
<evidence type="ECO:0000256" key="4">
    <source>
        <dbReference type="ARBA" id="ARBA00022989"/>
    </source>
</evidence>
<evidence type="ECO:0000313" key="10">
    <source>
        <dbReference type="Proteomes" id="UP001165740"/>
    </source>
</evidence>
<accession>A0A9U8EFT2</accession>
<dbReference type="PANTHER" id="PTHR14568:SF8">
    <property type="entry name" value="EXPERA DOMAIN-CONTAINING PROTEIN"/>
    <property type="match status" value="1"/>
</dbReference>
<proteinExistence type="inferred from homology"/>
<evidence type="ECO:0000256" key="7">
    <source>
        <dbReference type="PROSITE-ProRule" id="PRU01087"/>
    </source>
</evidence>
<keyword evidence="3" id="KW-0677">Repeat</keyword>
<dbReference type="OMA" id="WGINIAF"/>